<dbReference type="AlphaFoldDB" id="A0A2H5F3W7"/>
<sequence>MPGPRSVVALAGAPGSGKSTLAEALVARLPGAVLLPMDGFHLDDRVLDARGLRARKGAPETFDAAGFVALLGRVRAGGEVVFPIFDRSREIAIAGAGVIAAETRLVVVEGNYLLLDRDPWRAASYDLTVMLDVPEAELRRRLTARWQGYGADVEAHLQNDMTNALTVIRESRPADLVV</sequence>
<dbReference type="PANTHER" id="PTHR10285">
    <property type="entry name" value="URIDINE KINASE"/>
    <property type="match status" value="1"/>
</dbReference>
<gene>
    <name evidence="1" type="ORF">CX676_07845</name>
</gene>
<accession>A0A2H5F3W7</accession>
<dbReference type="Pfam" id="PF13671">
    <property type="entry name" value="AAA_33"/>
    <property type="match status" value="1"/>
</dbReference>
<dbReference type="KEGG" id="pzh:CX676_07845"/>
<evidence type="ECO:0000313" key="2">
    <source>
        <dbReference type="Proteomes" id="UP000234530"/>
    </source>
</evidence>
<dbReference type="RefSeq" id="WP_101754212.1">
    <property type="nucleotide sequence ID" value="NZ_CP025430.1"/>
</dbReference>
<keyword evidence="1" id="KW-0808">Transferase</keyword>
<protein>
    <submittedName>
        <fullName evidence="1">Nucleoside/nucleotide kinase family protein</fullName>
    </submittedName>
</protein>
<name>A0A2H5F3W7_9RHOB</name>
<organism evidence="1 2">
    <name type="scientific">Paracoccus zhejiangensis</name>
    <dbReference type="NCBI Taxonomy" id="1077935"/>
    <lineage>
        <taxon>Bacteria</taxon>
        <taxon>Pseudomonadati</taxon>
        <taxon>Pseudomonadota</taxon>
        <taxon>Alphaproteobacteria</taxon>
        <taxon>Rhodobacterales</taxon>
        <taxon>Paracoccaceae</taxon>
        <taxon>Paracoccus</taxon>
    </lineage>
</organism>
<evidence type="ECO:0000313" key="1">
    <source>
        <dbReference type="EMBL" id="AUH66235.1"/>
    </source>
</evidence>
<keyword evidence="1" id="KW-0418">Kinase</keyword>
<dbReference type="SUPFAM" id="SSF52540">
    <property type="entry name" value="P-loop containing nucleoside triphosphate hydrolases"/>
    <property type="match status" value="1"/>
</dbReference>
<keyword evidence="2" id="KW-1185">Reference proteome</keyword>
<dbReference type="OrthoDB" id="1550976at2"/>
<proteinExistence type="predicted"/>
<reference evidence="1 2" key="1">
    <citation type="journal article" date="2013" name="Antonie Van Leeuwenhoek">
        <title>Paracoccus zhejiangensis sp. nov., isolated from activated sludge in wastewater-treatment system.</title>
        <authorList>
            <person name="Wu Z.G."/>
            <person name="Zhang D.F."/>
            <person name="Liu Y.L."/>
            <person name="Wang F."/>
            <person name="Jiang X."/>
            <person name="Li C."/>
            <person name="Li S.P."/>
            <person name="Hong Q."/>
            <person name="Li W.J."/>
        </authorList>
    </citation>
    <scope>NUCLEOTIDE SEQUENCE [LARGE SCALE GENOMIC DNA]</scope>
    <source>
        <strain evidence="1 2">J6</strain>
    </source>
</reference>
<dbReference type="GO" id="GO:0016301">
    <property type="term" value="F:kinase activity"/>
    <property type="evidence" value="ECO:0007669"/>
    <property type="project" value="UniProtKB-KW"/>
</dbReference>
<dbReference type="InterPro" id="IPR027417">
    <property type="entry name" value="P-loop_NTPase"/>
</dbReference>
<dbReference type="EMBL" id="CP025430">
    <property type="protein sequence ID" value="AUH66235.1"/>
    <property type="molecule type" value="Genomic_DNA"/>
</dbReference>
<dbReference type="Proteomes" id="UP000234530">
    <property type="component" value="Chromosome"/>
</dbReference>
<dbReference type="Gene3D" id="3.40.50.300">
    <property type="entry name" value="P-loop containing nucleotide triphosphate hydrolases"/>
    <property type="match status" value="1"/>
</dbReference>